<dbReference type="PANTHER" id="PTHR43798">
    <property type="entry name" value="MONOACYLGLYCEROL LIPASE"/>
    <property type="match status" value="1"/>
</dbReference>
<gene>
    <name evidence="3" type="ORF">FH610_026500</name>
</gene>
<dbReference type="AlphaFoldDB" id="A0A5N6BNB4"/>
<dbReference type="Pfam" id="PF12146">
    <property type="entry name" value="Hydrolase_4"/>
    <property type="match status" value="1"/>
</dbReference>
<keyword evidence="4" id="KW-1185">Reference proteome</keyword>
<dbReference type="SUPFAM" id="SSF53474">
    <property type="entry name" value="alpha/beta-Hydrolases"/>
    <property type="match status" value="1"/>
</dbReference>
<comment type="caution">
    <text evidence="3">The sequence shown here is derived from an EMBL/GenBank/DDBJ whole genome shotgun (WGS) entry which is preliminary data.</text>
</comment>
<dbReference type="InterPro" id="IPR050266">
    <property type="entry name" value="AB_hydrolase_sf"/>
</dbReference>
<evidence type="ECO:0000313" key="4">
    <source>
        <dbReference type="Proteomes" id="UP000313066"/>
    </source>
</evidence>
<protein>
    <submittedName>
        <fullName evidence="3">Alpha/beta fold hydrolase</fullName>
    </submittedName>
</protein>
<dbReference type="RefSeq" id="WP_139577531.1">
    <property type="nucleotide sequence ID" value="NZ_VDMA02000015.1"/>
</dbReference>
<reference evidence="3 4" key="1">
    <citation type="submission" date="2019-10" db="EMBL/GenBank/DDBJ databases">
        <title>Nonomuraea sp. nov., isolated from Phyllanthus amarus.</title>
        <authorList>
            <person name="Klykleung N."/>
            <person name="Tanasupawat S."/>
        </authorList>
    </citation>
    <scope>NUCLEOTIDE SEQUENCE [LARGE SCALE GENOMIC DNA]</scope>
    <source>
        <strain evidence="3 4">CR1-09</strain>
    </source>
</reference>
<dbReference type="InterPro" id="IPR029058">
    <property type="entry name" value="AB_hydrolase_fold"/>
</dbReference>
<evidence type="ECO:0000313" key="3">
    <source>
        <dbReference type="EMBL" id="KAB8181974.1"/>
    </source>
</evidence>
<name>A0A5N6BNB4_9ACTN</name>
<dbReference type="EMBL" id="VDMA02000015">
    <property type="protein sequence ID" value="KAB8181974.1"/>
    <property type="molecule type" value="Genomic_DNA"/>
</dbReference>
<dbReference type="InterPro" id="IPR000073">
    <property type="entry name" value="AB_hydrolase_1"/>
</dbReference>
<accession>A0A5N6BNB4</accession>
<evidence type="ECO:0000256" key="1">
    <source>
        <dbReference type="ARBA" id="ARBA00022801"/>
    </source>
</evidence>
<proteinExistence type="predicted"/>
<evidence type="ECO:0000259" key="2">
    <source>
        <dbReference type="Pfam" id="PF12146"/>
    </source>
</evidence>
<dbReference type="Gene3D" id="3.40.50.1820">
    <property type="entry name" value="alpha/beta hydrolase"/>
    <property type="match status" value="1"/>
</dbReference>
<keyword evidence="1 3" id="KW-0378">Hydrolase</keyword>
<dbReference type="GO" id="GO:0016787">
    <property type="term" value="F:hydrolase activity"/>
    <property type="evidence" value="ECO:0007669"/>
    <property type="project" value="UniProtKB-KW"/>
</dbReference>
<feature type="domain" description="Serine aminopeptidase S33" evidence="2">
    <location>
        <begin position="55"/>
        <end position="251"/>
    </location>
</feature>
<dbReference type="GO" id="GO:0016020">
    <property type="term" value="C:membrane"/>
    <property type="evidence" value="ECO:0007669"/>
    <property type="project" value="TreeGrafter"/>
</dbReference>
<organism evidence="3 4">
    <name type="scientific">Microbispora catharanthi</name>
    <dbReference type="NCBI Taxonomy" id="1712871"/>
    <lineage>
        <taxon>Bacteria</taxon>
        <taxon>Bacillati</taxon>
        <taxon>Actinomycetota</taxon>
        <taxon>Actinomycetes</taxon>
        <taxon>Streptosporangiales</taxon>
        <taxon>Streptosporangiaceae</taxon>
        <taxon>Microbispora</taxon>
    </lineage>
</organism>
<dbReference type="InterPro" id="IPR022742">
    <property type="entry name" value="Hydrolase_4"/>
</dbReference>
<sequence length="270" mass="28461">MMTTTFTTQDVPVRGGTIEVRHQGGGTPAAVFLPYWGGSAATWDAVVERLPRERGTVRYDPRGWGASRGLPGPYGLEQLADDLAAVVRELRLERYVLVGHSMGGKIAQLAAARRPAGLAGLVLVAPAPAEPPATVTPDYRRFLAGAYDSAQTVEQAIDTALTATAIPGAVREAIVRDSLAADDPARREWPLNGIVADITAAARAIEAPVLVLAGEHDRVEPPQMLRDHLLPHIPHARLDVVAGSGHLLPVEAPDAVATAVDRFVAAVAEG</sequence>
<dbReference type="PANTHER" id="PTHR43798:SF31">
    <property type="entry name" value="AB HYDROLASE SUPERFAMILY PROTEIN YCLE"/>
    <property type="match status" value="1"/>
</dbReference>
<dbReference type="PRINTS" id="PR00111">
    <property type="entry name" value="ABHYDROLASE"/>
</dbReference>
<dbReference type="Proteomes" id="UP000313066">
    <property type="component" value="Unassembled WGS sequence"/>
</dbReference>